<accession>A0AAW9QPR2</accession>
<dbReference type="InterPro" id="IPR011335">
    <property type="entry name" value="Restrct_endonuc-II-like"/>
</dbReference>
<comment type="caution">
    <text evidence="2">The sequence shown here is derived from an EMBL/GenBank/DDBJ whole genome shotgun (WGS) entry which is preliminary data.</text>
</comment>
<reference evidence="2 3" key="1">
    <citation type="submission" date="2024-01" db="EMBL/GenBank/DDBJ databases">
        <title>Genomic insights into the taxonomy and metabolism of the cyanobacterium Pannus brasiliensis CCIBt3594.</title>
        <authorList>
            <person name="Machado M."/>
            <person name="Botero N.B."/>
            <person name="Andreote A.P.D."/>
            <person name="Feitosa A.M.T."/>
            <person name="Popin R."/>
            <person name="Sivonen K."/>
            <person name="Fiore M.F."/>
        </authorList>
    </citation>
    <scope>NUCLEOTIDE SEQUENCE [LARGE SCALE GENOMIC DNA]</scope>
    <source>
        <strain evidence="2 3">CCIBt3594</strain>
    </source>
</reference>
<keyword evidence="2" id="KW-0540">Nuclease</keyword>
<dbReference type="InterPro" id="IPR008538">
    <property type="entry name" value="Uma2"/>
</dbReference>
<dbReference type="EMBL" id="JBAFSM010000059">
    <property type="protein sequence ID" value="MEG3439755.1"/>
    <property type="molecule type" value="Genomic_DNA"/>
</dbReference>
<gene>
    <name evidence="2" type="ORF">V0288_21690</name>
</gene>
<dbReference type="SUPFAM" id="SSF52980">
    <property type="entry name" value="Restriction endonuclease-like"/>
    <property type="match status" value="1"/>
</dbReference>
<keyword evidence="2" id="KW-0378">Hydrolase</keyword>
<dbReference type="Pfam" id="PF05685">
    <property type="entry name" value="Uma2"/>
    <property type="match status" value="1"/>
</dbReference>
<dbReference type="AlphaFoldDB" id="A0AAW9QPR2"/>
<dbReference type="Gene3D" id="3.90.1570.10">
    <property type="entry name" value="tt1808, chain A"/>
    <property type="match status" value="1"/>
</dbReference>
<dbReference type="PANTHER" id="PTHR35400:SF1">
    <property type="entry name" value="SLR1083 PROTEIN"/>
    <property type="match status" value="1"/>
</dbReference>
<dbReference type="PANTHER" id="PTHR35400">
    <property type="entry name" value="SLR1083 PROTEIN"/>
    <property type="match status" value="1"/>
</dbReference>
<dbReference type="CDD" id="cd06260">
    <property type="entry name" value="DUF820-like"/>
    <property type="match status" value="1"/>
</dbReference>
<organism evidence="2 3">
    <name type="scientific">Pannus brasiliensis CCIBt3594</name>
    <dbReference type="NCBI Taxonomy" id="1427578"/>
    <lineage>
        <taxon>Bacteria</taxon>
        <taxon>Bacillati</taxon>
        <taxon>Cyanobacteriota</taxon>
        <taxon>Cyanophyceae</taxon>
        <taxon>Oscillatoriophycideae</taxon>
        <taxon>Chroococcales</taxon>
        <taxon>Microcystaceae</taxon>
        <taxon>Pannus</taxon>
    </lineage>
</organism>
<name>A0AAW9QPR2_9CHRO</name>
<evidence type="ECO:0000259" key="1">
    <source>
        <dbReference type="Pfam" id="PF05685"/>
    </source>
</evidence>
<dbReference type="Proteomes" id="UP001328733">
    <property type="component" value="Unassembled WGS sequence"/>
</dbReference>
<sequence length="225" mass="25843">MLLTASDRSTDFPRWRSATWEDYLRYRDDPKPERTRLFFTGKFLLVIMGGEGINHSKVNDLFIAILFYWFSRFPDRSAESLGRCLLEKAPDRAAAPDLVLYIGEDVPRWTDGEPRRIDLNRWRAPDLVGEISDTTLASDLDEKKQIYAAMGIPEYWVIDVRGLRVFAFRLQEEGTYRQCEGSSVLTGLPIALLERTLEQLSGGTNISAANWFNRQIDRLGQDNDS</sequence>
<protein>
    <submittedName>
        <fullName evidence="2">Uma2 family endonuclease</fullName>
    </submittedName>
</protein>
<proteinExistence type="predicted"/>
<evidence type="ECO:0000313" key="3">
    <source>
        <dbReference type="Proteomes" id="UP001328733"/>
    </source>
</evidence>
<keyword evidence="2" id="KW-0255">Endonuclease</keyword>
<evidence type="ECO:0000313" key="2">
    <source>
        <dbReference type="EMBL" id="MEG3439755.1"/>
    </source>
</evidence>
<keyword evidence="3" id="KW-1185">Reference proteome</keyword>
<dbReference type="GO" id="GO:0004519">
    <property type="term" value="F:endonuclease activity"/>
    <property type="evidence" value="ECO:0007669"/>
    <property type="project" value="UniProtKB-KW"/>
</dbReference>
<feature type="domain" description="Putative restriction endonuclease" evidence="1">
    <location>
        <begin position="20"/>
        <end position="197"/>
    </location>
</feature>
<dbReference type="InterPro" id="IPR012296">
    <property type="entry name" value="Nuclease_put_TT1808"/>
</dbReference>
<dbReference type="RefSeq" id="WP_332867234.1">
    <property type="nucleotide sequence ID" value="NZ_JBAFSM010000059.1"/>
</dbReference>